<dbReference type="GO" id="GO:0033567">
    <property type="term" value="P:DNA replication, Okazaki fragment processing"/>
    <property type="evidence" value="ECO:0007669"/>
    <property type="project" value="InterPro"/>
</dbReference>
<dbReference type="SMART" id="SM00475">
    <property type="entry name" value="53EXOc"/>
    <property type="match status" value="1"/>
</dbReference>
<dbReference type="Proteomes" id="UP000031829">
    <property type="component" value="Chromosome"/>
</dbReference>
<dbReference type="PANTHER" id="PTHR42646:SF2">
    <property type="entry name" value="5'-3' EXONUCLEASE FAMILY PROTEIN"/>
    <property type="match status" value="1"/>
</dbReference>
<dbReference type="FunFam" id="1.10.150.20:FF:000003">
    <property type="entry name" value="DNA polymerase I"/>
    <property type="match status" value="1"/>
</dbReference>
<evidence type="ECO:0000256" key="2">
    <source>
        <dbReference type="ARBA" id="ARBA00022801"/>
    </source>
</evidence>
<dbReference type="InterPro" id="IPR038969">
    <property type="entry name" value="FEN"/>
</dbReference>
<reference evidence="7 8" key="1">
    <citation type="journal article" date="2015" name="Genome Announc.">
        <title>Complete genome sequences for 35 biothreat assay-relevant bacillus species.</title>
        <authorList>
            <person name="Johnson S.L."/>
            <person name="Daligault H.E."/>
            <person name="Davenport K.W."/>
            <person name="Jaissle J."/>
            <person name="Frey K.G."/>
            <person name="Ladner J.T."/>
            <person name="Broomall S.M."/>
            <person name="Bishop-Lilly K.A."/>
            <person name="Bruce D.C."/>
            <person name="Gibbons H.S."/>
            <person name="Coyne S.R."/>
            <person name="Lo C.C."/>
            <person name="Meincke L."/>
            <person name="Munk A.C."/>
            <person name="Koroleva G.I."/>
            <person name="Rosenzweig C.N."/>
            <person name="Palacios G.F."/>
            <person name="Redden C.L."/>
            <person name="Minogue T.D."/>
            <person name="Chain P.S."/>
        </authorList>
    </citation>
    <scope>NUCLEOTIDE SEQUENCE [LARGE SCALE GENOMIC DNA]</scope>
    <source>
        <strain evidence="8">ATCC 14581 / DSM 32 / JCM 2506 / NBRC 15308 / NCIMB 9376 / NCTC 10342 / NRRL B-14308 / VKM B-512</strain>
    </source>
</reference>
<sequence>MNETLLVIDGFNLLSRCYFATSYGRDEAALTRNSKGQFTNALRVTIQKMHALIHQYEPSHIFVAWDVKREDTKRKDTYALYKQTRAELPEPLIQQYETLKQFFDTVGIYQMSLSSYEADDLIGALVSKWSKEKQSPGYIYSNDRDLLQLLDQHISQIIAKKQVGDLVYGFKHFQEEYNIHPRQWVDVKALLGDKSDNIPGVPGVGEKAALPLIQQYGSIHEIYAQIEQLDPAFNRYKKKLTEGKELGMLSRELAEIIIDIQEISMLNWEELTFMYDYERWNKEIQTLELNIRIRS</sequence>
<dbReference type="SUPFAM" id="SSF88723">
    <property type="entry name" value="PIN domain-like"/>
    <property type="match status" value="1"/>
</dbReference>
<dbReference type="InterPro" id="IPR020046">
    <property type="entry name" value="5-3_exonucl_a-hlix_arch_N"/>
</dbReference>
<dbReference type="RefSeq" id="WP_034652709.1">
    <property type="nucleotide sequence ID" value="NZ_BCVB01000005.1"/>
</dbReference>
<keyword evidence="3" id="KW-0238">DNA-binding</keyword>
<proteinExistence type="predicted"/>
<dbReference type="PANTHER" id="PTHR42646">
    <property type="entry name" value="FLAP ENDONUCLEASE XNI"/>
    <property type="match status" value="1"/>
</dbReference>
<dbReference type="InterPro" id="IPR002421">
    <property type="entry name" value="5-3_exonuclease"/>
</dbReference>
<dbReference type="HOGENOM" id="CLU_004675_1_5_9"/>
<protein>
    <recommendedName>
        <fullName evidence="5">5'-3' exonuclease</fullName>
    </recommendedName>
</protein>
<accession>A0A0B6AA34</accession>
<dbReference type="GeneID" id="93642320"/>
<evidence type="ECO:0000256" key="1">
    <source>
        <dbReference type="ARBA" id="ARBA00022722"/>
    </source>
</evidence>
<dbReference type="Pfam" id="PF02739">
    <property type="entry name" value="5_3_exonuc_N"/>
    <property type="match status" value="1"/>
</dbReference>
<dbReference type="InterPro" id="IPR036279">
    <property type="entry name" value="5-3_exonuclease_C_sf"/>
</dbReference>
<gene>
    <name evidence="7" type="ORF">BG04_4310</name>
</gene>
<name>A0A0B6AA34_PRIM2</name>
<dbReference type="SMART" id="SM00279">
    <property type="entry name" value="HhH2"/>
    <property type="match status" value="1"/>
</dbReference>
<evidence type="ECO:0000256" key="4">
    <source>
        <dbReference type="ARBA" id="ARBA00049957"/>
    </source>
</evidence>
<dbReference type="GO" id="GO:0017108">
    <property type="term" value="F:5'-flap endonuclease activity"/>
    <property type="evidence" value="ECO:0007669"/>
    <property type="project" value="InterPro"/>
</dbReference>
<dbReference type="GO" id="GO:0008409">
    <property type="term" value="F:5'-3' exonuclease activity"/>
    <property type="evidence" value="ECO:0007669"/>
    <property type="project" value="InterPro"/>
</dbReference>
<dbReference type="CDD" id="cd09898">
    <property type="entry name" value="H3TH_53EXO"/>
    <property type="match status" value="1"/>
</dbReference>
<evidence type="ECO:0000313" key="7">
    <source>
        <dbReference type="EMBL" id="AJI21825.1"/>
    </source>
</evidence>
<evidence type="ECO:0000256" key="5">
    <source>
        <dbReference type="ARBA" id="ARBA00050026"/>
    </source>
</evidence>
<keyword evidence="1" id="KW-0540">Nuclease</keyword>
<dbReference type="SUPFAM" id="SSF47807">
    <property type="entry name" value="5' to 3' exonuclease, C-terminal subdomain"/>
    <property type="match status" value="1"/>
</dbReference>
<dbReference type="EMBL" id="CP009920">
    <property type="protein sequence ID" value="AJI21825.1"/>
    <property type="molecule type" value="Genomic_DNA"/>
</dbReference>
<evidence type="ECO:0000256" key="3">
    <source>
        <dbReference type="ARBA" id="ARBA00023125"/>
    </source>
</evidence>
<dbReference type="InterPro" id="IPR008918">
    <property type="entry name" value="HhH2"/>
</dbReference>
<comment type="function">
    <text evidence="4">5'-3' exonuclease acting preferentially on double-stranded DNA.</text>
</comment>
<dbReference type="CDD" id="cd09859">
    <property type="entry name" value="PIN_53EXO"/>
    <property type="match status" value="1"/>
</dbReference>
<dbReference type="InterPro" id="IPR029060">
    <property type="entry name" value="PIN-like_dom_sf"/>
</dbReference>
<feature type="domain" description="5'-3' exonuclease" evidence="6">
    <location>
        <begin position="1"/>
        <end position="274"/>
    </location>
</feature>
<evidence type="ECO:0000259" key="6">
    <source>
        <dbReference type="SMART" id="SM00475"/>
    </source>
</evidence>
<dbReference type="KEGG" id="bmeg:BG04_4310"/>
<dbReference type="GO" id="GO:0003677">
    <property type="term" value="F:DNA binding"/>
    <property type="evidence" value="ECO:0007669"/>
    <property type="project" value="UniProtKB-KW"/>
</dbReference>
<evidence type="ECO:0000313" key="8">
    <source>
        <dbReference type="Proteomes" id="UP000031829"/>
    </source>
</evidence>
<keyword evidence="2" id="KW-0378">Hydrolase</keyword>
<dbReference type="Pfam" id="PF01367">
    <property type="entry name" value="5_3_exonuc"/>
    <property type="match status" value="1"/>
</dbReference>
<dbReference type="Gene3D" id="3.40.50.1010">
    <property type="entry name" value="5'-nuclease"/>
    <property type="match status" value="1"/>
</dbReference>
<organism evidence="7 8">
    <name type="scientific">Priestia megaterium (strain ATCC 14581 / DSM 32 / CCUG 1817 / JCM 2506 / NBRC 15308 / NCIMB 9376 / NCTC 10342 / NRRL B-14308 / VKM B-512 / Ford 19)</name>
    <name type="common">Bacillus megaterium</name>
    <dbReference type="NCBI Taxonomy" id="1348623"/>
    <lineage>
        <taxon>Bacteria</taxon>
        <taxon>Bacillati</taxon>
        <taxon>Bacillota</taxon>
        <taxon>Bacilli</taxon>
        <taxon>Bacillales</taxon>
        <taxon>Bacillaceae</taxon>
        <taxon>Priestia</taxon>
    </lineage>
</organism>
<dbReference type="AlphaFoldDB" id="A0A0B6AA34"/>
<dbReference type="Gene3D" id="1.10.150.20">
    <property type="entry name" value="5' to 3' exonuclease, C-terminal subdomain"/>
    <property type="match status" value="1"/>
</dbReference>
<dbReference type="InterPro" id="IPR020045">
    <property type="entry name" value="DNA_polI_H3TH"/>
</dbReference>